<evidence type="ECO:0000256" key="6">
    <source>
        <dbReference type="ARBA" id="ARBA00022960"/>
    </source>
</evidence>
<feature type="domain" description="Enolpyruvate transferase" evidence="14">
    <location>
        <begin position="7"/>
        <end position="408"/>
    </location>
</feature>
<protein>
    <recommendedName>
        <fullName evidence="13">UDP-N-acetylglucosamine 1-carboxyvinyltransferase</fullName>
        <ecNumber evidence="13">2.5.1.7</ecNumber>
    </recommendedName>
    <alternativeName>
        <fullName evidence="13">Enoylpyruvate transferase</fullName>
    </alternativeName>
    <alternativeName>
        <fullName evidence="13">UDP-N-acetylglucosamine enolpyruvyl transferase</fullName>
        <shortName evidence="13">EPT</shortName>
    </alternativeName>
</protein>
<keyword evidence="6 13" id="KW-0133">Cell shape</keyword>
<evidence type="ECO:0000256" key="12">
    <source>
        <dbReference type="ARBA" id="ARBA00047527"/>
    </source>
</evidence>
<dbReference type="Pfam" id="PF00275">
    <property type="entry name" value="EPSP_synthase"/>
    <property type="match status" value="1"/>
</dbReference>
<dbReference type="GO" id="GO:0008760">
    <property type="term" value="F:UDP-N-acetylglucosamine 1-carboxyvinyltransferase activity"/>
    <property type="evidence" value="ECO:0007669"/>
    <property type="project" value="UniProtKB-UniRule"/>
</dbReference>
<dbReference type="InterPro" id="IPR013792">
    <property type="entry name" value="RNA3'P_cycl/enolpyr_Trfase_a/b"/>
</dbReference>
<evidence type="ECO:0000256" key="7">
    <source>
        <dbReference type="ARBA" id="ARBA00022984"/>
    </source>
</evidence>
<dbReference type="GO" id="GO:0051301">
    <property type="term" value="P:cell division"/>
    <property type="evidence" value="ECO:0007669"/>
    <property type="project" value="UniProtKB-KW"/>
</dbReference>
<comment type="caution">
    <text evidence="15">The sequence shown here is derived from an EMBL/GenBank/DDBJ whole genome shotgun (WGS) entry which is preliminary data.</text>
</comment>
<dbReference type="AlphaFoldDB" id="A0A1D2QQK8"/>
<keyword evidence="3 13" id="KW-0963">Cytoplasm</keyword>
<dbReference type="Gene3D" id="3.65.10.10">
    <property type="entry name" value="Enolpyruvate transferase domain"/>
    <property type="match status" value="2"/>
</dbReference>
<dbReference type="PANTHER" id="PTHR43783:SF1">
    <property type="entry name" value="UDP-N-ACETYLGLUCOSAMINE 1-CARBOXYVINYLTRANSFERASE"/>
    <property type="match status" value="1"/>
</dbReference>
<comment type="similarity">
    <text evidence="11 13">Belongs to the EPSP synthase family. MurA subfamily.</text>
</comment>
<dbReference type="NCBIfam" id="NF006873">
    <property type="entry name" value="PRK09369.1"/>
    <property type="match status" value="1"/>
</dbReference>
<keyword evidence="9 13" id="KW-0961">Cell wall biogenesis/degradation</keyword>
<dbReference type="CDD" id="cd01555">
    <property type="entry name" value="UdpNAET"/>
    <property type="match status" value="1"/>
</dbReference>
<evidence type="ECO:0000256" key="13">
    <source>
        <dbReference type="HAMAP-Rule" id="MF_00111"/>
    </source>
</evidence>
<keyword evidence="10 13" id="KW-0670">Pyruvate</keyword>
<dbReference type="GO" id="GO:0009252">
    <property type="term" value="P:peptidoglycan biosynthetic process"/>
    <property type="evidence" value="ECO:0007669"/>
    <property type="project" value="UniProtKB-UniRule"/>
</dbReference>
<reference evidence="15 16" key="1">
    <citation type="journal article" date="2016" name="Appl. Environ. Microbiol.">
        <title>Lack of Overt Genome Reduction in the Bryostatin-Producing Bryozoan Symbiont "Candidatus Endobugula sertula".</title>
        <authorList>
            <person name="Miller I.J."/>
            <person name="Vanee N."/>
            <person name="Fong S.S."/>
            <person name="Lim-Fong G.E."/>
            <person name="Kwan J.C."/>
        </authorList>
    </citation>
    <scope>NUCLEOTIDE SEQUENCE [LARGE SCALE GENOMIC DNA]</scope>
    <source>
        <strain evidence="15">AB1-4</strain>
    </source>
</reference>
<dbReference type="Proteomes" id="UP000242502">
    <property type="component" value="Unassembled WGS sequence"/>
</dbReference>
<dbReference type="GO" id="GO:0008360">
    <property type="term" value="P:regulation of cell shape"/>
    <property type="evidence" value="ECO:0007669"/>
    <property type="project" value="UniProtKB-KW"/>
</dbReference>
<dbReference type="EMBL" id="MDLC01000018">
    <property type="protein sequence ID" value="ODS23875.1"/>
    <property type="molecule type" value="Genomic_DNA"/>
</dbReference>
<dbReference type="InterPro" id="IPR050068">
    <property type="entry name" value="MurA_subfamily"/>
</dbReference>
<feature type="binding site" evidence="13">
    <location>
        <begin position="22"/>
        <end position="23"/>
    </location>
    <ligand>
        <name>phosphoenolpyruvate</name>
        <dbReference type="ChEBI" id="CHEBI:58702"/>
    </ligand>
</feature>
<evidence type="ECO:0000256" key="8">
    <source>
        <dbReference type="ARBA" id="ARBA00023306"/>
    </source>
</evidence>
<evidence type="ECO:0000256" key="5">
    <source>
        <dbReference type="ARBA" id="ARBA00022679"/>
    </source>
</evidence>
<comment type="catalytic activity">
    <reaction evidence="12 13">
        <text>phosphoenolpyruvate + UDP-N-acetyl-alpha-D-glucosamine = UDP-N-acetyl-3-O-(1-carboxyvinyl)-alpha-D-glucosamine + phosphate</text>
        <dbReference type="Rhea" id="RHEA:18681"/>
        <dbReference type="ChEBI" id="CHEBI:43474"/>
        <dbReference type="ChEBI" id="CHEBI:57705"/>
        <dbReference type="ChEBI" id="CHEBI:58702"/>
        <dbReference type="ChEBI" id="CHEBI:68483"/>
        <dbReference type="EC" id="2.5.1.7"/>
    </reaction>
</comment>
<comment type="pathway">
    <text evidence="2 13">Cell wall biogenesis; peptidoglycan biosynthesis.</text>
</comment>
<comment type="caution">
    <text evidence="13">Lacks conserved residue(s) required for the propagation of feature annotation.</text>
</comment>
<evidence type="ECO:0000256" key="9">
    <source>
        <dbReference type="ARBA" id="ARBA00023316"/>
    </source>
</evidence>
<dbReference type="STRING" id="62101.AB835_06495"/>
<evidence type="ECO:0000313" key="15">
    <source>
        <dbReference type="EMBL" id="ODS23875.1"/>
    </source>
</evidence>
<dbReference type="GO" id="GO:0071555">
    <property type="term" value="P:cell wall organization"/>
    <property type="evidence" value="ECO:0007669"/>
    <property type="project" value="UniProtKB-KW"/>
</dbReference>
<name>A0A1D2QQK8_9GAMM</name>
<dbReference type="InterPro" id="IPR036968">
    <property type="entry name" value="Enolpyruvate_Tfrase_sf"/>
</dbReference>
<proteinExistence type="inferred from homology"/>
<feature type="binding site" evidence="13">
    <location>
        <position position="307"/>
    </location>
    <ligand>
        <name>UDP-N-acetyl-alpha-D-glucosamine</name>
        <dbReference type="ChEBI" id="CHEBI:57705"/>
    </ligand>
</feature>
<feature type="binding site" evidence="13">
    <location>
        <position position="93"/>
    </location>
    <ligand>
        <name>UDP-N-acetyl-alpha-D-glucosamine</name>
        <dbReference type="ChEBI" id="CHEBI:57705"/>
    </ligand>
</feature>
<keyword evidence="7 13" id="KW-0573">Peptidoglycan synthesis</keyword>
<dbReference type="SUPFAM" id="SSF55205">
    <property type="entry name" value="EPT/RTPC-like"/>
    <property type="match status" value="1"/>
</dbReference>
<keyword evidence="8 13" id="KW-0131">Cell cycle</keyword>
<evidence type="ECO:0000259" key="14">
    <source>
        <dbReference type="Pfam" id="PF00275"/>
    </source>
</evidence>
<dbReference type="FunFam" id="3.65.10.10:FF:000002">
    <property type="entry name" value="UDP-N-acetylglucosamine 1-carboxyvinyltransferase"/>
    <property type="match status" value="1"/>
</dbReference>
<evidence type="ECO:0000256" key="3">
    <source>
        <dbReference type="ARBA" id="ARBA00022490"/>
    </source>
</evidence>
<accession>A0A1D2QQK8</accession>
<evidence type="ECO:0000256" key="10">
    <source>
        <dbReference type="ARBA" id="ARBA00023317"/>
    </source>
</evidence>
<evidence type="ECO:0000256" key="11">
    <source>
        <dbReference type="ARBA" id="ARBA00038367"/>
    </source>
</evidence>
<gene>
    <name evidence="13" type="primary">murA</name>
    <name evidence="15" type="ORF">AB835_06495</name>
</gene>
<evidence type="ECO:0000256" key="4">
    <source>
        <dbReference type="ARBA" id="ARBA00022618"/>
    </source>
</evidence>
<organism evidence="15 16">
    <name type="scientific">Candidatus Endobugula sertula</name>
    <name type="common">Bugula neritina bacterial symbiont</name>
    <dbReference type="NCBI Taxonomy" id="62101"/>
    <lineage>
        <taxon>Bacteria</taxon>
        <taxon>Pseudomonadati</taxon>
        <taxon>Pseudomonadota</taxon>
        <taxon>Gammaproteobacteria</taxon>
        <taxon>Cellvibrionales</taxon>
        <taxon>Cellvibrionaceae</taxon>
        <taxon>Candidatus Endobugula</taxon>
    </lineage>
</organism>
<dbReference type="EC" id="2.5.1.7" evidence="13"/>
<feature type="binding site" evidence="13">
    <location>
        <position position="329"/>
    </location>
    <ligand>
        <name>UDP-N-acetyl-alpha-D-glucosamine</name>
        <dbReference type="ChEBI" id="CHEBI:57705"/>
    </ligand>
</feature>
<feature type="modified residue" description="2-(S-cysteinyl)pyruvic acid O-phosphothioketal" evidence="13">
    <location>
        <position position="117"/>
    </location>
</feature>
<evidence type="ECO:0000256" key="2">
    <source>
        <dbReference type="ARBA" id="ARBA00004752"/>
    </source>
</evidence>
<dbReference type="UniPathway" id="UPA00219"/>
<comment type="subcellular location">
    <subcellularLocation>
        <location evidence="1 13">Cytoplasm</location>
    </subcellularLocation>
</comment>
<sequence length="420" mass="45033">MDKLIIKGGGPLSGEIRISGSKNSALPILAATMLSETPIQIGNLPHLNDITTMLALLRSMGLAVTLNEKMSVEIDANTITEYTAPYELVKTMRASILVLGPMLARYGRANVSFPGGCAIGSRPVDIHLRGLEAMGAVIEVDEGYIRARSHGRLKGAHIFMDTVTVGATENLLMAAVLAEGETVLENAARELEVVDLAHCLCAMGAHIEGIGTDKLVIQGVKSLKGCEYHIMPDRIETGTFLTAAAATRGHVKLKDTHPGILESVLIKLEEAGAHISFGDNWISLDMKGNRPKAVSLKTAPYPAFPTDMQAQFTAMNAVSEGTGTVVETIFENRLIQIHELNRMGANIRLEGNTAIVTGVERLKAAPVMATDLRASASLVIAGLVADGDTLVDRIYHIDRGYECIEEKLQLLGVNIRRVPS</sequence>
<dbReference type="InterPro" id="IPR001986">
    <property type="entry name" value="Enolpyruvate_Tfrase_dom"/>
</dbReference>
<evidence type="ECO:0000313" key="16">
    <source>
        <dbReference type="Proteomes" id="UP000242502"/>
    </source>
</evidence>
<dbReference type="HAMAP" id="MF_00111">
    <property type="entry name" value="MurA"/>
    <property type="match status" value="1"/>
</dbReference>
<dbReference type="GO" id="GO:0005737">
    <property type="term" value="C:cytoplasm"/>
    <property type="evidence" value="ECO:0007669"/>
    <property type="project" value="UniProtKB-SubCell"/>
</dbReference>
<evidence type="ECO:0000256" key="1">
    <source>
        <dbReference type="ARBA" id="ARBA00004496"/>
    </source>
</evidence>
<keyword evidence="5 13" id="KW-0808">Transferase</keyword>
<comment type="function">
    <text evidence="13">Cell wall formation. Adds enolpyruvyl to UDP-N-acetylglucosamine.</text>
</comment>
<dbReference type="InterPro" id="IPR005750">
    <property type="entry name" value="UDP_GlcNAc_COvinyl_MurA"/>
</dbReference>
<keyword evidence="4 13" id="KW-0132">Cell division</keyword>
<dbReference type="GO" id="GO:0019277">
    <property type="term" value="P:UDP-N-acetylgalactosamine biosynthetic process"/>
    <property type="evidence" value="ECO:0007669"/>
    <property type="project" value="InterPro"/>
</dbReference>
<dbReference type="NCBIfam" id="TIGR01072">
    <property type="entry name" value="murA"/>
    <property type="match status" value="1"/>
</dbReference>
<feature type="active site" description="Proton donor" evidence="13">
    <location>
        <position position="117"/>
    </location>
</feature>
<dbReference type="PANTHER" id="PTHR43783">
    <property type="entry name" value="UDP-N-ACETYLGLUCOSAMINE 1-CARBOXYVINYLTRANSFERASE"/>
    <property type="match status" value="1"/>
</dbReference>